<reference evidence="1 2" key="1">
    <citation type="journal article" date="2015" name="Genome Biol. Evol.">
        <title>Phylogenomic analyses indicate that early fungi evolved digesting cell walls of algal ancestors of land plants.</title>
        <authorList>
            <person name="Chang Y."/>
            <person name="Wang S."/>
            <person name="Sekimoto S."/>
            <person name="Aerts A.L."/>
            <person name="Choi C."/>
            <person name="Clum A."/>
            <person name="LaButti K.M."/>
            <person name="Lindquist E.A."/>
            <person name="Yee Ngan C."/>
            <person name="Ohm R.A."/>
            <person name="Salamov A.A."/>
            <person name="Grigoriev I.V."/>
            <person name="Spatafora J.W."/>
            <person name="Berbee M.L."/>
        </authorList>
    </citation>
    <scope>NUCLEOTIDE SEQUENCE [LARGE SCALE GENOMIC DNA]</scope>
    <source>
        <strain evidence="1 2">JEL478</strain>
    </source>
</reference>
<feature type="non-terminal residue" evidence="1">
    <location>
        <position position="1"/>
    </location>
</feature>
<name>A0A139AL18_GONPJ</name>
<accession>A0A139AL18</accession>
<gene>
    <name evidence="1" type="ORF">M427DRAFT_90512</name>
</gene>
<dbReference type="AlphaFoldDB" id="A0A139AL18"/>
<keyword evidence="2" id="KW-1185">Reference proteome</keyword>
<sequence length="96" mass="10547">STPLICSDSLVIVTIICNDIPQDLSFTIGQLGFVVKCDETVKNHRLVVATPPHLVEFAPMCSLHFRQVVPERDRAAVGNQGGDVALMQIETNDWNT</sequence>
<organism evidence="1 2">
    <name type="scientific">Gonapodya prolifera (strain JEL478)</name>
    <name type="common">Monoblepharis prolifera</name>
    <dbReference type="NCBI Taxonomy" id="1344416"/>
    <lineage>
        <taxon>Eukaryota</taxon>
        <taxon>Fungi</taxon>
        <taxon>Fungi incertae sedis</taxon>
        <taxon>Chytridiomycota</taxon>
        <taxon>Chytridiomycota incertae sedis</taxon>
        <taxon>Monoblepharidomycetes</taxon>
        <taxon>Monoblepharidales</taxon>
        <taxon>Gonapodyaceae</taxon>
        <taxon>Gonapodya</taxon>
    </lineage>
</organism>
<evidence type="ECO:0000313" key="1">
    <source>
        <dbReference type="EMBL" id="KXS17466.1"/>
    </source>
</evidence>
<feature type="non-terminal residue" evidence="1">
    <location>
        <position position="96"/>
    </location>
</feature>
<dbReference type="EMBL" id="KQ965746">
    <property type="protein sequence ID" value="KXS17466.1"/>
    <property type="molecule type" value="Genomic_DNA"/>
</dbReference>
<dbReference type="OrthoDB" id="10261104at2759"/>
<proteinExistence type="predicted"/>
<dbReference type="Proteomes" id="UP000070544">
    <property type="component" value="Unassembled WGS sequence"/>
</dbReference>
<evidence type="ECO:0000313" key="2">
    <source>
        <dbReference type="Proteomes" id="UP000070544"/>
    </source>
</evidence>
<protein>
    <submittedName>
        <fullName evidence="1">Uncharacterized protein</fullName>
    </submittedName>
</protein>